<name>A0ACB9JZ84_9ASTR</name>
<sequence length="185" mass="20901">MNSVDPNCSWGISDKDIMGDWVSGFPWPPRSYTCTFCKREFRSAQALGGHMNVHRRDRARLRQMTSCQSFSPSFTTFLMHNPNFSPHFSSNLSPSTTILSPLTSSSAQLISSSSTSRPSYRFCRKGDENLTVMKSHIPGFGYCRFHGFPRENEGKIAVNSEIVRWNLESESKSDDLDLELRLGCS</sequence>
<keyword evidence="2" id="KW-1185">Reference proteome</keyword>
<evidence type="ECO:0000313" key="1">
    <source>
        <dbReference type="EMBL" id="KAI3825360.1"/>
    </source>
</evidence>
<gene>
    <name evidence="1" type="ORF">L1987_06843</name>
</gene>
<organism evidence="1 2">
    <name type="scientific">Smallanthus sonchifolius</name>
    <dbReference type="NCBI Taxonomy" id="185202"/>
    <lineage>
        <taxon>Eukaryota</taxon>
        <taxon>Viridiplantae</taxon>
        <taxon>Streptophyta</taxon>
        <taxon>Embryophyta</taxon>
        <taxon>Tracheophyta</taxon>
        <taxon>Spermatophyta</taxon>
        <taxon>Magnoliopsida</taxon>
        <taxon>eudicotyledons</taxon>
        <taxon>Gunneridae</taxon>
        <taxon>Pentapetalae</taxon>
        <taxon>asterids</taxon>
        <taxon>campanulids</taxon>
        <taxon>Asterales</taxon>
        <taxon>Asteraceae</taxon>
        <taxon>Asteroideae</taxon>
        <taxon>Heliantheae alliance</taxon>
        <taxon>Millerieae</taxon>
        <taxon>Smallanthus</taxon>
    </lineage>
</organism>
<comment type="caution">
    <text evidence="1">The sequence shown here is derived from an EMBL/GenBank/DDBJ whole genome shotgun (WGS) entry which is preliminary data.</text>
</comment>
<proteinExistence type="predicted"/>
<accession>A0ACB9JZ84</accession>
<reference evidence="1 2" key="2">
    <citation type="journal article" date="2022" name="Mol. Ecol. Resour.">
        <title>The genomes of chicory, endive, great burdock and yacon provide insights into Asteraceae paleo-polyploidization history and plant inulin production.</title>
        <authorList>
            <person name="Fan W."/>
            <person name="Wang S."/>
            <person name="Wang H."/>
            <person name="Wang A."/>
            <person name="Jiang F."/>
            <person name="Liu H."/>
            <person name="Zhao H."/>
            <person name="Xu D."/>
            <person name="Zhang Y."/>
        </authorList>
    </citation>
    <scope>NUCLEOTIDE SEQUENCE [LARGE SCALE GENOMIC DNA]</scope>
    <source>
        <strain evidence="2">cv. Yunnan</strain>
        <tissue evidence="1">Leaves</tissue>
    </source>
</reference>
<evidence type="ECO:0000313" key="2">
    <source>
        <dbReference type="Proteomes" id="UP001056120"/>
    </source>
</evidence>
<protein>
    <submittedName>
        <fullName evidence="1">Uncharacterized protein</fullName>
    </submittedName>
</protein>
<dbReference type="EMBL" id="CM042019">
    <property type="protein sequence ID" value="KAI3825360.1"/>
    <property type="molecule type" value="Genomic_DNA"/>
</dbReference>
<dbReference type="Proteomes" id="UP001056120">
    <property type="component" value="Linkage Group LG02"/>
</dbReference>
<reference evidence="2" key="1">
    <citation type="journal article" date="2022" name="Mol. Ecol. Resour.">
        <title>The genomes of chicory, endive, great burdock and yacon provide insights into Asteraceae palaeo-polyploidization history and plant inulin production.</title>
        <authorList>
            <person name="Fan W."/>
            <person name="Wang S."/>
            <person name="Wang H."/>
            <person name="Wang A."/>
            <person name="Jiang F."/>
            <person name="Liu H."/>
            <person name="Zhao H."/>
            <person name="Xu D."/>
            <person name="Zhang Y."/>
        </authorList>
    </citation>
    <scope>NUCLEOTIDE SEQUENCE [LARGE SCALE GENOMIC DNA]</scope>
    <source>
        <strain evidence="2">cv. Yunnan</strain>
    </source>
</reference>